<dbReference type="Proteomes" id="UP000526233">
    <property type="component" value="Unassembled WGS sequence"/>
</dbReference>
<proteinExistence type="predicted"/>
<dbReference type="AlphaFoldDB" id="A0A7Y3WZD4"/>
<name>A0A7Y3WZD4_9HYPH</name>
<feature type="region of interest" description="Disordered" evidence="1">
    <location>
        <begin position="83"/>
        <end position="133"/>
    </location>
</feature>
<sequence length="133" mass="14758">MPHSAIISFRLRRLKLKAQIISGHPLTNSLQQKPAEGRTKFAPAPTAAFDVKASLSDLITVAPPQRRSGTMAEIKRLKINKRDGLKDLLQLPTPRKHRSAEPIAKPRPQSPFSTPDNPSKVCRPCHEQKWSAG</sequence>
<gene>
    <name evidence="2" type="ORF">EHE22_23325</name>
</gene>
<accession>A0A7Y3WZD4</accession>
<protein>
    <submittedName>
        <fullName evidence="2">Uncharacterized protein</fullName>
    </submittedName>
</protein>
<evidence type="ECO:0000313" key="3">
    <source>
        <dbReference type="Proteomes" id="UP000526233"/>
    </source>
</evidence>
<evidence type="ECO:0000313" key="2">
    <source>
        <dbReference type="EMBL" id="NNV23322.1"/>
    </source>
</evidence>
<evidence type="ECO:0000256" key="1">
    <source>
        <dbReference type="SAM" id="MobiDB-lite"/>
    </source>
</evidence>
<reference evidence="2 3" key="1">
    <citation type="submission" date="2018-11" db="EMBL/GenBank/DDBJ databases">
        <title>Genome sequencing and analysis.</title>
        <authorList>
            <person name="Huang Y.-T."/>
        </authorList>
    </citation>
    <scope>NUCLEOTIDE SEQUENCE [LARGE SCALE GENOMIC DNA]</scope>
    <source>
        <strain evidence="2 3">SHIN</strain>
    </source>
</reference>
<comment type="caution">
    <text evidence="2">The sequence shown here is derived from an EMBL/GenBank/DDBJ whole genome shotgun (WGS) entry which is preliminary data.</text>
</comment>
<dbReference type="EMBL" id="PKQI01000004">
    <property type="protein sequence ID" value="NNV23322.1"/>
    <property type="molecule type" value="Genomic_DNA"/>
</dbReference>
<dbReference type="RefSeq" id="WP_171380421.1">
    <property type="nucleotide sequence ID" value="NZ_PKQI01000004.1"/>
</dbReference>
<organism evidence="2 3">
    <name type="scientific">Brucella pseudogrignonensis</name>
    <dbReference type="NCBI Taxonomy" id="419475"/>
    <lineage>
        <taxon>Bacteria</taxon>
        <taxon>Pseudomonadati</taxon>
        <taxon>Pseudomonadota</taxon>
        <taxon>Alphaproteobacteria</taxon>
        <taxon>Hyphomicrobiales</taxon>
        <taxon>Brucellaceae</taxon>
        <taxon>Brucella/Ochrobactrum group</taxon>
        <taxon>Brucella</taxon>
    </lineage>
</organism>
<feature type="compositionally biased region" description="Basic and acidic residues" evidence="1">
    <location>
        <begin position="124"/>
        <end position="133"/>
    </location>
</feature>